<dbReference type="PANTHER" id="PTHR12304:SF4">
    <property type="entry name" value="URIDINE NUCLEOSIDASE"/>
    <property type="match status" value="1"/>
</dbReference>
<dbReference type="GO" id="GO:0005829">
    <property type="term" value="C:cytosol"/>
    <property type="evidence" value="ECO:0007669"/>
    <property type="project" value="TreeGrafter"/>
</dbReference>
<dbReference type="GO" id="GO:0008477">
    <property type="term" value="F:purine nucleosidase activity"/>
    <property type="evidence" value="ECO:0007669"/>
    <property type="project" value="TreeGrafter"/>
</dbReference>
<evidence type="ECO:0000313" key="6">
    <source>
        <dbReference type="Proteomes" id="UP001412239"/>
    </source>
</evidence>
<dbReference type="GO" id="GO:0006152">
    <property type="term" value="P:purine nucleoside catabolic process"/>
    <property type="evidence" value="ECO:0007669"/>
    <property type="project" value="TreeGrafter"/>
</dbReference>
<evidence type="ECO:0000259" key="4">
    <source>
        <dbReference type="Pfam" id="PF01156"/>
    </source>
</evidence>
<protein>
    <recommendedName>
        <fullName evidence="4">Inosine/uridine-preferring nucleoside hydrolase domain-containing protein</fullName>
    </recommendedName>
</protein>
<feature type="domain" description="Inosine/uridine-preferring nucleoside hydrolase" evidence="4">
    <location>
        <begin position="8"/>
        <end position="331"/>
    </location>
</feature>
<evidence type="ECO:0000256" key="2">
    <source>
        <dbReference type="ARBA" id="ARBA00022801"/>
    </source>
</evidence>
<dbReference type="InterPro" id="IPR001910">
    <property type="entry name" value="Inosine/uridine_hydrolase_dom"/>
</dbReference>
<dbReference type="Gene3D" id="3.90.245.10">
    <property type="entry name" value="Ribonucleoside hydrolase-like"/>
    <property type="match status" value="1"/>
</dbReference>
<name>A0A292Q1H1_9PEZI</name>
<dbReference type="SUPFAM" id="SSF53590">
    <property type="entry name" value="Nucleoside hydrolase"/>
    <property type="match status" value="1"/>
</dbReference>
<gene>
    <name evidence="5" type="ORF">GSTUAT00003088001</name>
</gene>
<keyword evidence="3" id="KW-0326">Glycosidase</keyword>
<dbReference type="AlphaFoldDB" id="A0A292Q1H1"/>
<dbReference type="Proteomes" id="UP001412239">
    <property type="component" value="Unassembled WGS sequence"/>
</dbReference>
<dbReference type="CDD" id="cd02651">
    <property type="entry name" value="nuc_hydro_IU_UC_XIUA"/>
    <property type="match status" value="1"/>
</dbReference>
<dbReference type="PANTHER" id="PTHR12304">
    <property type="entry name" value="INOSINE-URIDINE PREFERRING NUCLEOSIDE HYDROLASE"/>
    <property type="match status" value="1"/>
</dbReference>
<comment type="similarity">
    <text evidence="1">Belongs to the IUNH family.</text>
</comment>
<evidence type="ECO:0000313" key="5">
    <source>
        <dbReference type="EMBL" id="CUS12815.1"/>
    </source>
</evidence>
<dbReference type="Pfam" id="PF01156">
    <property type="entry name" value="IU_nuc_hydro"/>
    <property type="match status" value="1"/>
</dbReference>
<keyword evidence="6" id="KW-1185">Reference proteome</keyword>
<dbReference type="EMBL" id="LN890983">
    <property type="protein sequence ID" value="CUS12815.1"/>
    <property type="molecule type" value="Genomic_DNA"/>
</dbReference>
<evidence type="ECO:0000256" key="3">
    <source>
        <dbReference type="ARBA" id="ARBA00023295"/>
    </source>
</evidence>
<evidence type="ECO:0000256" key="1">
    <source>
        <dbReference type="ARBA" id="ARBA00009176"/>
    </source>
</evidence>
<keyword evidence="2" id="KW-0378">Hydrolase</keyword>
<dbReference type="InterPro" id="IPR023186">
    <property type="entry name" value="IUNH"/>
</dbReference>
<dbReference type="InterPro" id="IPR036452">
    <property type="entry name" value="Ribo_hydro-like"/>
</dbReference>
<proteinExistence type="inferred from homology"/>
<sequence>MADTRTRIWLDCDPGHDDAFAMILAAEHPNVELIGISTVHGNSSMDNVTANALSLLTAIGRTDVPVHAGSCKPFARPAVHAPDIHGSSGIDGTTLLPDSKVAMKPGNAILAMYEAIMKTPFQTCAIVATGTLTNVALLFAAFPDVVGHIRCVSIMGGAFGGRDDAKGNITKWAEFNIYCDPESAQSIFSNPELSGRITLVPLDLTHTVLATSDIRTTLMTTSHPTTKLRKMLHDLLTFFSKTYADVFGITAGPPLHDPLAVAAIIPGDEIEWDMEEVQVEVVCHGEQTGQTIKTPRDQAHEKVRGEGLGKAGVKPVAWIKVPRSVAVDNFWKVMMSCVEKADGRYDWV</sequence>
<reference evidence="5" key="1">
    <citation type="submission" date="2015-10" db="EMBL/GenBank/DDBJ databases">
        <authorList>
            <person name="Regsiter A."/>
            <person name="william w."/>
        </authorList>
    </citation>
    <scope>NUCLEOTIDE SEQUENCE</scope>
    <source>
        <strain evidence="5">Montdore</strain>
    </source>
</reference>
<organism evidence="5 6">
    <name type="scientific">Tuber aestivum</name>
    <name type="common">summer truffle</name>
    <dbReference type="NCBI Taxonomy" id="59557"/>
    <lineage>
        <taxon>Eukaryota</taxon>
        <taxon>Fungi</taxon>
        <taxon>Dikarya</taxon>
        <taxon>Ascomycota</taxon>
        <taxon>Pezizomycotina</taxon>
        <taxon>Pezizomycetes</taxon>
        <taxon>Pezizales</taxon>
        <taxon>Tuberaceae</taxon>
        <taxon>Tuber</taxon>
    </lineage>
</organism>
<accession>A0A292Q1H1</accession>